<feature type="compositionally biased region" description="Low complexity" evidence="3">
    <location>
        <begin position="46"/>
        <end position="65"/>
    </location>
</feature>
<dbReference type="GO" id="GO:0005975">
    <property type="term" value="P:carbohydrate metabolic process"/>
    <property type="evidence" value="ECO:0007669"/>
    <property type="project" value="InterPro"/>
</dbReference>
<dbReference type="InterPro" id="IPR001919">
    <property type="entry name" value="CBD2"/>
</dbReference>
<sequence length="164" mass="16225">APTPPSLAARLRTVPVWGWVIAALVVALIATGTVLAVVLPRGDDTATVPSASASPRPSVTPSVTVEPGEPVPACEAVLVVTNSWEGGWQGDVTVTALADITEWVVTVELGSATVAGAWNTTLATGATGAAEAANVDYNGTLASGATTSFGFTADGTAPEAPTAS</sequence>
<proteinExistence type="predicted"/>
<keyword evidence="4" id="KW-0472">Membrane</keyword>
<evidence type="ECO:0000256" key="3">
    <source>
        <dbReference type="SAM" id="MobiDB-lite"/>
    </source>
</evidence>
<organism evidence="6">
    <name type="scientific">uncultured Xylanimonas sp</name>
    <dbReference type="NCBI Taxonomy" id="876087"/>
    <lineage>
        <taxon>Bacteria</taxon>
        <taxon>Bacillati</taxon>
        <taxon>Actinomycetota</taxon>
        <taxon>Actinomycetes</taxon>
        <taxon>Micrococcales</taxon>
        <taxon>Promicromonosporaceae</taxon>
        <taxon>Xylanimonas</taxon>
        <taxon>environmental samples</taxon>
    </lineage>
</organism>
<evidence type="ECO:0000313" key="6">
    <source>
        <dbReference type="EMBL" id="AIA89999.1"/>
    </source>
</evidence>
<dbReference type="SUPFAM" id="SSF49384">
    <property type="entry name" value="Carbohydrate-binding domain"/>
    <property type="match status" value="1"/>
</dbReference>
<dbReference type="PROSITE" id="PS51173">
    <property type="entry name" value="CBM2"/>
    <property type="match status" value="1"/>
</dbReference>
<dbReference type="InterPro" id="IPR012291">
    <property type="entry name" value="CBM2_carb-bd_dom_sf"/>
</dbReference>
<feature type="region of interest" description="Disordered" evidence="3">
    <location>
        <begin position="46"/>
        <end position="67"/>
    </location>
</feature>
<dbReference type="EMBL" id="KF122702">
    <property type="protein sequence ID" value="AIA89999.1"/>
    <property type="molecule type" value="Genomic_DNA"/>
</dbReference>
<feature type="transmembrane region" description="Helical" evidence="4">
    <location>
        <begin position="16"/>
        <end position="39"/>
    </location>
</feature>
<name>A0A060C456_9MICO</name>
<dbReference type="Pfam" id="PF00553">
    <property type="entry name" value="CBM_2"/>
    <property type="match status" value="1"/>
</dbReference>
<reference evidence="6" key="1">
    <citation type="journal article" date="2013" name="Environ. Microbiol.">
        <title>Seasonally variable intestinal metagenomes of the red palm weevil (Rhynchophorus ferrugineus).</title>
        <authorList>
            <person name="Jia S."/>
            <person name="Zhang X."/>
            <person name="Zhang G."/>
            <person name="Yin A."/>
            <person name="Zhang S."/>
            <person name="Li F."/>
            <person name="Wang L."/>
            <person name="Zhao D."/>
            <person name="Yun Q."/>
            <person name="Tala"/>
            <person name="Wang J."/>
            <person name="Sun G."/>
            <person name="Baabdullah M."/>
            <person name="Yu X."/>
            <person name="Hu S."/>
            <person name="Al-Mssallem I.S."/>
            <person name="Yu J."/>
        </authorList>
    </citation>
    <scope>NUCLEOTIDE SEQUENCE</scope>
</reference>
<keyword evidence="2" id="KW-0326">Glycosidase</keyword>
<protein>
    <submittedName>
        <fullName evidence="6">CAZy families CBM2|GH10 protein</fullName>
    </submittedName>
</protein>
<accession>A0A060C456</accession>
<dbReference type="GO" id="GO:0004553">
    <property type="term" value="F:hydrolase activity, hydrolyzing O-glycosyl compounds"/>
    <property type="evidence" value="ECO:0007669"/>
    <property type="project" value="InterPro"/>
</dbReference>
<dbReference type="InterPro" id="IPR008965">
    <property type="entry name" value="CBM2/CBM3_carb-bd_dom_sf"/>
</dbReference>
<feature type="non-terminal residue" evidence="6">
    <location>
        <position position="1"/>
    </location>
</feature>
<dbReference type="SMART" id="SM00637">
    <property type="entry name" value="CBD_II"/>
    <property type="match status" value="1"/>
</dbReference>
<evidence type="ECO:0000256" key="2">
    <source>
        <dbReference type="ARBA" id="ARBA00023295"/>
    </source>
</evidence>
<dbReference type="GO" id="GO:0030247">
    <property type="term" value="F:polysaccharide binding"/>
    <property type="evidence" value="ECO:0007669"/>
    <property type="project" value="UniProtKB-UniRule"/>
</dbReference>
<evidence type="ECO:0000256" key="4">
    <source>
        <dbReference type="SAM" id="Phobius"/>
    </source>
</evidence>
<keyword evidence="4" id="KW-0812">Transmembrane</keyword>
<dbReference type="AlphaFoldDB" id="A0A060C456"/>
<dbReference type="Gene3D" id="2.60.40.290">
    <property type="match status" value="1"/>
</dbReference>
<feature type="non-terminal residue" evidence="6">
    <location>
        <position position="164"/>
    </location>
</feature>
<feature type="domain" description="CBM2" evidence="5">
    <location>
        <begin position="67"/>
        <end position="164"/>
    </location>
</feature>
<evidence type="ECO:0000259" key="5">
    <source>
        <dbReference type="PROSITE" id="PS51173"/>
    </source>
</evidence>
<evidence type="ECO:0000256" key="1">
    <source>
        <dbReference type="ARBA" id="ARBA00022801"/>
    </source>
</evidence>
<keyword evidence="4" id="KW-1133">Transmembrane helix</keyword>
<keyword evidence="1" id="KW-0378">Hydrolase</keyword>